<keyword evidence="3" id="KW-1185">Reference proteome</keyword>
<proteinExistence type="inferred from homology"/>
<dbReference type="PANTHER" id="PTHR11786:SF0">
    <property type="entry name" value="ARYLAMINE N-ACETYLTRANSFERASE 4-RELATED"/>
    <property type="match status" value="1"/>
</dbReference>
<dbReference type="InterPro" id="IPR038765">
    <property type="entry name" value="Papain-like_cys_pep_sf"/>
</dbReference>
<evidence type="ECO:0000256" key="1">
    <source>
        <dbReference type="ARBA" id="ARBA00006547"/>
    </source>
</evidence>
<comment type="similarity">
    <text evidence="1">Belongs to the arylamine N-acetyltransferase family.</text>
</comment>
<dbReference type="Pfam" id="PF00797">
    <property type="entry name" value="Acetyltransf_2"/>
    <property type="match status" value="1"/>
</dbReference>
<dbReference type="AlphaFoldDB" id="A0A2A9NI33"/>
<dbReference type="SUPFAM" id="SSF54001">
    <property type="entry name" value="Cysteine proteinases"/>
    <property type="match status" value="1"/>
</dbReference>
<dbReference type="InterPro" id="IPR053710">
    <property type="entry name" value="Arylamine_NAT_domain_sf"/>
</dbReference>
<dbReference type="PANTHER" id="PTHR11786">
    <property type="entry name" value="N-HYDROXYARYLAMINE O-ACETYLTRANSFERASE"/>
    <property type="match status" value="1"/>
</dbReference>
<dbReference type="EMBL" id="KZ302021">
    <property type="protein sequence ID" value="PFH49728.1"/>
    <property type="molecule type" value="Genomic_DNA"/>
</dbReference>
<reference evidence="2 3" key="1">
    <citation type="submission" date="2014-02" db="EMBL/GenBank/DDBJ databases">
        <title>Transposable element dynamics among asymbiotic and ectomycorrhizal Amanita fungi.</title>
        <authorList>
            <consortium name="DOE Joint Genome Institute"/>
            <person name="Hess J."/>
            <person name="Skrede I."/>
            <person name="Wolfe B."/>
            <person name="LaButti K."/>
            <person name="Ohm R.A."/>
            <person name="Grigoriev I.V."/>
            <person name="Pringle A."/>
        </authorList>
    </citation>
    <scope>NUCLEOTIDE SEQUENCE [LARGE SCALE GENOMIC DNA]</scope>
    <source>
        <strain evidence="2 3">SKay4041</strain>
    </source>
</reference>
<accession>A0A2A9NI33</accession>
<dbReference type="GO" id="GO:0016407">
    <property type="term" value="F:acetyltransferase activity"/>
    <property type="evidence" value="ECO:0007669"/>
    <property type="project" value="InterPro"/>
</dbReference>
<dbReference type="Gene3D" id="3.30.2140.20">
    <property type="match status" value="1"/>
</dbReference>
<dbReference type="InterPro" id="IPR001447">
    <property type="entry name" value="Arylamine_N-AcTrfase"/>
</dbReference>
<dbReference type="OrthoDB" id="10260017at2759"/>
<organism evidence="2 3">
    <name type="scientific">Amanita thiersii Skay4041</name>
    <dbReference type="NCBI Taxonomy" id="703135"/>
    <lineage>
        <taxon>Eukaryota</taxon>
        <taxon>Fungi</taxon>
        <taxon>Dikarya</taxon>
        <taxon>Basidiomycota</taxon>
        <taxon>Agaricomycotina</taxon>
        <taxon>Agaricomycetes</taxon>
        <taxon>Agaricomycetidae</taxon>
        <taxon>Agaricales</taxon>
        <taxon>Pluteineae</taxon>
        <taxon>Amanitaceae</taxon>
        <taxon>Amanita</taxon>
    </lineage>
</organism>
<name>A0A2A9NI33_9AGAR</name>
<evidence type="ECO:0000313" key="2">
    <source>
        <dbReference type="EMBL" id="PFH49728.1"/>
    </source>
</evidence>
<sequence>MSLNGFHSLATGNGTLQGGLFIKHMPSYYSTSQVARYLYRIGFFPAEDATEAAIAAGKFPITVENIERIVRLHMCTFPFENIPMHYTSKHMVDVDPQKVFTRLLDEGKGSYCFGQNTVLLGILRGLGYRAYNAAARVNLEQTTTPKEFTSLTHLVVLVQPFADSNITYLADVGFGPGVTRPVLLSDAKDNIVTGISASERFRLTKREDLRSSLACNGVAKQDWTLEVQHLKGNDSDPATSPWTPHYMFFEQEFYSPDILDGSFTIWARPSGIFWSNVVAVMHFLLDEENKMIFHPSREEKSKRDIIQRDLGRVVLWGSQLKYIIGPHSEAKELKTELERVEVLRDIFGIMVKDEDIQFIQGRQAALGT</sequence>
<dbReference type="Proteomes" id="UP000242287">
    <property type="component" value="Unassembled WGS sequence"/>
</dbReference>
<evidence type="ECO:0000313" key="3">
    <source>
        <dbReference type="Proteomes" id="UP000242287"/>
    </source>
</evidence>
<protein>
    <submittedName>
        <fullName evidence="2">Uncharacterized protein</fullName>
    </submittedName>
</protein>
<gene>
    <name evidence="2" type="ORF">AMATHDRAFT_4662</name>
</gene>